<reference evidence="4 5" key="1">
    <citation type="submission" date="2018-09" db="EMBL/GenBank/DDBJ databases">
        <title>Genomic investigation of the strawberry pathogen Phytophthora fragariae indicates pathogenicity is determined by transcriptional variation in three key races.</title>
        <authorList>
            <person name="Adams T.M."/>
            <person name="Armitage A.D."/>
            <person name="Sobczyk M.K."/>
            <person name="Bates H.J."/>
            <person name="Dunwell J.M."/>
            <person name="Nellist C.F."/>
            <person name="Harrison R.J."/>
        </authorList>
    </citation>
    <scope>NUCLEOTIDE SEQUENCE [LARGE SCALE GENOMIC DNA]</scope>
    <source>
        <strain evidence="3 4">SCRP249</strain>
        <strain evidence="2 5">SCRP324</strain>
    </source>
</reference>
<dbReference type="PANTHER" id="PTHR35796">
    <property type="entry name" value="HYPOTHETICAL CYTOSOLIC PROTEIN"/>
    <property type="match status" value="1"/>
</dbReference>
<dbReference type="AlphaFoldDB" id="A0A6A3L6B0"/>
<dbReference type="OrthoDB" id="118847at2759"/>
<comment type="caution">
    <text evidence="2">The sequence shown here is derived from an EMBL/GenBank/DDBJ whole genome shotgun (WGS) entry which is preliminary data.</text>
</comment>
<evidence type="ECO:0000313" key="4">
    <source>
        <dbReference type="Proteomes" id="UP000429607"/>
    </source>
</evidence>
<dbReference type="Proteomes" id="UP000429607">
    <property type="component" value="Unassembled WGS sequence"/>
</dbReference>
<feature type="region of interest" description="Disordered" evidence="1">
    <location>
        <begin position="8"/>
        <end position="35"/>
    </location>
</feature>
<dbReference type="PANTHER" id="PTHR35796:SF3">
    <property type="entry name" value="BHLH DOMAIN-CONTAINING PROTEIN"/>
    <property type="match status" value="1"/>
</dbReference>
<dbReference type="EMBL" id="QXFV01001053">
    <property type="protein sequence ID" value="KAE9016691.1"/>
    <property type="molecule type" value="Genomic_DNA"/>
</dbReference>
<proteinExistence type="predicted"/>
<accession>A0A6A3L6B0</accession>
<dbReference type="EMBL" id="QXFU01000974">
    <property type="protein sequence ID" value="KAE9014549.1"/>
    <property type="molecule type" value="Genomic_DNA"/>
</dbReference>
<feature type="compositionally biased region" description="Acidic residues" evidence="1">
    <location>
        <begin position="12"/>
        <end position="29"/>
    </location>
</feature>
<sequence>MEEALALLHEDLDGEQDSTDCTQETEEEVNPNKARDERRFQLIELQEQVAELEFTIEKLQSFKNKRPKTNNYYAEQDNGVPLVWQEICSRQLTRRLEVERENMRLKQQFEREKQLVKSFKKLLYNRRVPRDDEPEATKHTRRTDIPEGYIEKMAAMVFEELAAGVKVCYDKVERIFETHRLVPMDLVPHGSLLDRGGRTKGLERKFYDRRTIPFDMRATGDAWWENWHNYRGQRFQDIAADEIVERFGLEMSDFKTNTSATAYAQQISQRHIEDNRIVVVWDSYVEPFGFENERVAGVYFLEQNYVLIQPEHWSSERNGDKNGGCSTRVSTCYAITPHFLDPKLKEDPKTVAVINFLVSALSANIMALSEMVENLLLDHALQQC</sequence>
<dbReference type="Proteomes" id="UP000435112">
    <property type="component" value="Unassembled WGS sequence"/>
</dbReference>
<evidence type="ECO:0000313" key="5">
    <source>
        <dbReference type="Proteomes" id="UP000435112"/>
    </source>
</evidence>
<evidence type="ECO:0000313" key="3">
    <source>
        <dbReference type="EMBL" id="KAE9016691.1"/>
    </source>
</evidence>
<evidence type="ECO:0000313" key="2">
    <source>
        <dbReference type="EMBL" id="KAE9014549.1"/>
    </source>
</evidence>
<gene>
    <name evidence="3" type="ORF">PR001_g14580</name>
    <name evidence="2" type="ORF">PR002_g14192</name>
</gene>
<protein>
    <submittedName>
        <fullName evidence="2">Uncharacterized protein</fullName>
    </submittedName>
</protein>
<name>A0A6A3L6B0_9STRA</name>
<organism evidence="2 5">
    <name type="scientific">Phytophthora rubi</name>
    <dbReference type="NCBI Taxonomy" id="129364"/>
    <lineage>
        <taxon>Eukaryota</taxon>
        <taxon>Sar</taxon>
        <taxon>Stramenopiles</taxon>
        <taxon>Oomycota</taxon>
        <taxon>Peronosporomycetes</taxon>
        <taxon>Peronosporales</taxon>
        <taxon>Peronosporaceae</taxon>
        <taxon>Phytophthora</taxon>
    </lineage>
</organism>
<evidence type="ECO:0000256" key="1">
    <source>
        <dbReference type="SAM" id="MobiDB-lite"/>
    </source>
</evidence>